<proteinExistence type="predicted"/>
<evidence type="ECO:0000313" key="1">
    <source>
        <dbReference type="EMBL" id="CEK59317.1"/>
    </source>
</evidence>
<name>A0A0B6YT45_9EUPU</name>
<protein>
    <submittedName>
        <fullName evidence="1">Uncharacterized protein</fullName>
    </submittedName>
</protein>
<dbReference type="AlphaFoldDB" id="A0A0B6YT45"/>
<feature type="non-terminal residue" evidence="1">
    <location>
        <position position="1"/>
    </location>
</feature>
<accession>A0A0B6YT45</accession>
<reference evidence="1" key="1">
    <citation type="submission" date="2014-12" db="EMBL/GenBank/DDBJ databases">
        <title>Insight into the proteome of Arion vulgaris.</title>
        <authorList>
            <person name="Aradska J."/>
            <person name="Bulat T."/>
            <person name="Smidak R."/>
            <person name="Sarate P."/>
            <person name="Gangsoo J."/>
            <person name="Sialana F."/>
            <person name="Bilban M."/>
            <person name="Lubec G."/>
        </authorList>
    </citation>
    <scope>NUCLEOTIDE SEQUENCE</scope>
    <source>
        <tissue evidence="1">Skin</tissue>
    </source>
</reference>
<organism evidence="1">
    <name type="scientific">Arion vulgaris</name>
    <dbReference type="NCBI Taxonomy" id="1028688"/>
    <lineage>
        <taxon>Eukaryota</taxon>
        <taxon>Metazoa</taxon>
        <taxon>Spiralia</taxon>
        <taxon>Lophotrochozoa</taxon>
        <taxon>Mollusca</taxon>
        <taxon>Gastropoda</taxon>
        <taxon>Heterobranchia</taxon>
        <taxon>Euthyneura</taxon>
        <taxon>Panpulmonata</taxon>
        <taxon>Eupulmonata</taxon>
        <taxon>Stylommatophora</taxon>
        <taxon>Helicina</taxon>
        <taxon>Arionoidea</taxon>
        <taxon>Arionidae</taxon>
        <taxon>Arion</taxon>
    </lineage>
</organism>
<sequence length="49" mass="5823">VVKFGKRFENPSVSSVDPSETRLFSELIKWKIQDNQFKKKAKIPPLKWF</sequence>
<gene>
    <name evidence="1" type="primary">ORF35911</name>
</gene>
<dbReference type="EMBL" id="HACG01012452">
    <property type="protein sequence ID" value="CEK59317.1"/>
    <property type="molecule type" value="Transcribed_RNA"/>
</dbReference>